<keyword evidence="1" id="KW-0732">Signal</keyword>
<dbReference type="InterPro" id="IPR037107">
    <property type="entry name" value="Put_OMP_sf"/>
</dbReference>
<proteinExistence type="predicted"/>
<keyword evidence="3" id="KW-1185">Reference proteome</keyword>
<evidence type="ECO:0000313" key="2">
    <source>
        <dbReference type="EMBL" id="TWR27452.1"/>
    </source>
</evidence>
<evidence type="ECO:0000313" key="3">
    <source>
        <dbReference type="Proteomes" id="UP000320042"/>
    </source>
</evidence>
<dbReference type="AlphaFoldDB" id="A0A563U7V1"/>
<dbReference type="EMBL" id="VOEJ01000006">
    <property type="protein sequence ID" value="TWR27452.1"/>
    <property type="molecule type" value="Genomic_DNA"/>
</dbReference>
<organism evidence="2 3">
    <name type="scientific">Mucilaginibacter pallidiroseus</name>
    <dbReference type="NCBI Taxonomy" id="2599295"/>
    <lineage>
        <taxon>Bacteria</taxon>
        <taxon>Pseudomonadati</taxon>
        <taxon>Bacteroidota</taxon>
        <taxon>Sphingobacteriia</taxon>
        <taxon>Sphingobacteriales</taxon>
        <taxon>Sphingobacteriaceae</taxon>
        <taxon>Mucilaginibacter</taxon>
    </lineage>
</organism>
<dbReference type="Gene3D" id="2.40.128.140">
    <property type="entry name" value="Outer membrane protein"/>
    <property type="match status" value="1"/>
</dbReference>
<feature type="signal peptide" evidence="1">
    <location>
        <begin position="1"/>
        <end position="20"/>
    </location>
</feature>
<dbReference type="Proteomes" id="UP000320042">
    <property type="component" value="Unassembled WGS sequence"/>
</dbReference>
<name>A0A563U7V1_9SPHI</name>
<gene>
    <name evidence="2" type="ORF">FPZ43_13315</name>
</gene>
<dbReference type="Pfam" id="PF09982">
    <property type="entry name" value="LpxR"/>
    <property type="match status" value="1"/>
</dbReference>
<accession>A0A563U7V1</accession>
<dbReference type="OrthoDB" id="622552at2"/>
<feature type="chain" id="PRO_5022078495" evidence="1">
    <location>
        <begin position="21"/>
        <end position="318"/>
    </location>
</feature>
<sequence length="318" mass="35304">MKLKLFTLAICVFAGSSLYAQNRTKEAGFQSDNDSFLGQGSDRYYTNGFFLYYRQALDVKSDSKLANKILGFELGQKLFNAQSGRLPSAQYIDRPVAGYLYAASTLNMLYKNESNLKLSAAIGIVGRASGGEQIQNFIHDTFGFYELNTWQYQVRNDVQLNLSAEYNRLLGRTSFGDISFASYGNLGTGFTGAGLGPMIRLGNFNQLFQSVSTQSTAGKTDEGSLLHKHEFFLYYKPQVNFVAYDATVQGSLFKDHPEAGTMEITGDIKPVVLSQKVGVGITTSRFVFDVGAVFDTKEVKSMARKHQWGTLTALYRFN</sequence>
<protein>
    <submittedName>
        <fullName evidence="2">Lipid A deacylase LpxR family protein</fullName>
    </submittedName>
</protein>
<dbReference type="RefSeq" id="WP_146382421.1">
    <property type="nucleotide sequence ID" value="NZ_VOEJ01000006.1"/>
</dbReference>
<comment type="caution">
    <text evidence="2">The sequence shown here is derived from an EMBL/GenBank/DDBJ whole genome shotgun (WGS) entry which is preliminary data.</text>
</comment>
<reference evidence="2 3" key="1">
    <citation type="submission" date="2019-07" db="EMBL/GenBank/DDBJ databases">
        <authorList>
            <person name="Kim J."/>
        </authorList>
    </citation>
    <scope>NUCLEOTIDE SEQUENCE [LARGE SCALE GENOMIC DNA]</scope>
    <source>
        <strain evidence="3">dk17</strain>
    </source>
</reference>
<evidence type="ECO:0000256" key="1">
    <source>
        <dbReference type="SAM" id="SignalP"/>
    </source>
</evidence>
<dbReference type="InterPro" id="IPR018707">
    <property type="entry name" value="LpxR"/>
</dbReference>